<dbReference type="Proteomes" id="UP001241537">
    <property type="component" value="Unassembled WGS sequence"/>
</dbReference>
<dbReference type="Pfam" id="PF01261">
    <property type="entry name" value="AP_endonuc_2"/>
    <property type="match status" value="1"/>
</dbReference>
<dbReference type="EMBL" id="JAUSTO010000018">
    <property type="protein sequence ID" value="MDQ0153373.1"/>
    <property type="molecule type" value="Genomic_DNA"/>
</dbReference>
<feature type="domain" description="Xylose isomerase-like TIM barrel" evidence="1">
    <location>
        <begin position="2"/>
        <end position="224"/>
    </location>
</feature>
<reference evidence="2" key="1">
    <citation type="submission" date="2023-07" db="EMBL/GenBank/DDBJ databases">
        <title>Genomic Encyclopedia of Type Strains, Phase IV (KMG-IV): sequencing the most valuable type-strain genomes for metagenomic binning, comparative biology and taxonomic classification.</title>
        <authorList>
            <person name="Goeker M."/>
        </authorList>
    </citation>
    <scope>NUCLEOTIDE SEQUENCE</scope>
    <source>
        <strain evidence="2">DSM 19659</strain>
    </source>
</reference>
<dbReference type="InterPro" id="IPR013022">
    <property type="entry name" value="Xyl_isomerase-like_TIM-brl"/>
</dbReference>
<dbReference type="InterPro" id="IPR036237">
    <property type="entry name" value="Xyl_isomerase-like_sf"/>
</dbReference>
<evidence type="ECO:0000313" key="2">
    <source>
        <dbReference type="EMBL" id="MDQ0153373.1"/>
    </source>
</evidence>
<gene>
    <name evidence="2" type="ORF">J2S20_002093</name>
</gene>
<sequence>MDEAQLKEKAAQIRSRELSVCCITPEQCQYPVNLAAEDEKIREYSIRNFERAFYAAEILKCPKVLVSAGCGYFNKPVEDAWKRSEESLHRLSEKAQKRGVLLVLETLTPLSSNVLNTPEQQKEMISLMPSGSMKPMLDIGQMVYMDQKIERYLAHGEELAHIHLHDSHPAVHMALGDGDLPICEYLDILESAGYKGMYALEQNDQRYRSNPRQADIQSIGWLKKQGVFD</sequence>
<proteinExistence type="predicted"/>
<protein>
    <submittedName>
        <fullName evidence="2">Protein FrlC</fullName>
    </submittedName>
</protein>
<evidence type="ECO:0000259" key="1">
    <source>
        <dbReference type="Pfam" id="PF01261"/>
    </source>
</evidence>
<dbReference type="Gene3D" id="3.20.20.150">
    <property type="entry name" value="Divalent-metal-dependent TIM barrel enzymes"/>
    <property type="match status" value="1"/>
</dbReference>
<evidence type="ECO:0000313" key="3">
    <source>
        <dbReference type="Proteomes" id="UP001241537"/>
    </source>
</evidence>
<accession>A0AAE3VBT4</accession>
<name>A0AAE3VBT4_9FIRM</name>
<dbReference type="InterPro" id="IPR050312">
    <property type="entry name" value="IolE/XylAMocC-like"/>
</dbReference>
<dbReference type="AlphaFoldDB" id="A0AAE3VBT4"/>
<dbReference type="PANTHER" id="PTHR12110:SF21">
    <property type="entry name" value="XYLOSE ISOMERASE-LIKE TIM BARREL DOMAIN-CONTAINING PROTEIN"/>
    <property type="match status" value="1"/>
</dbReference>
<keyword evidence="3" id="KW-1185">Reference proteome</keyword>
<dbReference type="SUPFAM" id="SSF51658">
    <property type="entry name" value="Xylose isomerase-like"/>
    <property type="match status" value="1"/>
</dbReference>
<dbReference type="PANTHER" id="PTHR12110">
    <property type="entry name" value="HYDROXYPYRUVATE ISOMERASE"/>
    <property type="match status" value="1"/>
</dbReference>
<organism evidence="2 3">
    <name type="scientific">Moryella indoligenes</name>
    <dbReference type="NCBI Taxonomy" id="371674"/>
    <lineage>
        <taxon>Bacteria</taxon>
        <taxon>Bacillati</taxon>
        <taxon>Bacillota</taxon>
        <taxon>Clostridia</taxon>
        <taxon>Lachnospirales</taxon>
        <taxon>Lachnospiraceae</taxon>
        <taxon>Moryella</taxon>
    </lineage>
</organism>
<comment type="caution">
    <text evidence="2">The sequence shown here is derived from an EMBL/GenBank/DDBJ whole genome shotgun (WGS) entry which is preliminary data.</text>
</comment>